<dbReference type="EMBL" id="JMPR01000004">
    <property type="protein sequence ID" value="KFD22462.1"/>
    <property type="molecule type" value="Genomic_DNA"/>
</dbReference>
<accession>A0A085JPR6</accession>
<sequence length="98" mass="10498">MTRFLHRRGYLILLMIASAPLYARTPLDSDANQTPVIAPASPAAVALIPKGFRFAHPGELTVAISAMNSPRWPCWATITGPASAVTRISPGCLPEDWG</sequence>
<feature type="chain" id="PRO_5001793588" evidence="1">
    <location>
        <begin position="24"/>
        <end position="98"/>
    </location>
</feature>
<evidence type="ECO:0000256" key="1">
    <source>
        <dbReference type="SAM" id="SignalP"/>
    </source>
</evidence>
<gene>
    <name evidence="2" type="ORF">GTPT_0035</name>
</gene>
<comment type="caution">
    <text evidence="2">The sequence shown here is derived from an EMBL/GenBank/DDBJ whole genome shotgun (WGS) entry which is preliminary data.</text>
</comment>
<evidence type="ECO:0000313" key="2">
    <source>
        <dbReference type="EMBL" id="KFD22462.1"/>
    </source>
</evidence>
<keyword evidence="1" id="KW-0732">Signal</keyword>
<feature type="signal peptide" evidence="1">
    <location>
        <begin position="1"/>
        <end position="23"/>
    </location>
</feature>
<organism evidence="2 3">
    <name type="scientific">Tatumella ptyseos ATCC 33301</name>
    <dbReference type="NCBI Taxonomy" id="1005995"/>
    <lineage>
        <taxon>Bacteria</taxon>
        <taxon>Pseudomonadati</taxon>
        <taxon>Pseudomonadota</taxon>
        <taxon>Gammaproteobacteria</taxon>
        <taxon>Enterobacterales</taxon>
        <taxon>Erwiniaceae</taxon>
        <taxon>Tatumella</taxon>
    </lineage>
</organism>
<protein>
    <submittedName>
        <fullName evidence="2">Uncharacterized protein</fullName>
    </submittedName>
</protein>
<dbReference type="AlphaFoldDB" id="A0A085JPR6"/>
<name>A0A085JPR6_9GAMM</name>
<proteinExistence type="predicted"/>
<dbReference type="Proteomes" id="UP000028602">
    <property type="component" value="Unassembled WGS sequence"/>
</dbReference>
<keyword evidence="3" id="KW-1185">Reference proteome</keyword>
<evidence type="ECO:0000313" key="3">
    <source>
        <dbReference type="Proteomes" id="UP000028602"/>
    </source>
</evidence>
<reference evidence="2 3" key="1">
    <citation type="submission" date="2014-05" db="EMBL/GenBank/DDBJ databases">
        <title>ATOL: Assembling a taxonomically balanced genome-scale reconstruction of the evolutionary history of the Enterobacteriaceae.</title>
        <authorList>
            <person name="Plunkett G.III."/>
            <person name="Neeno-Eckwall E.C."/>
            <person name="Glasner J.D."/>
            <person name="Perna N.T."/>
        </authorList>
    </citation>
    <scope>NUCLEOTIDE SEQUENCE [LARGE SCALE GENOMIC DNA]</scope>
    <source>
        <strain evidence="2 3">ATCC 33301</strain>
    </source>
</reference>